<proteinExistence type="inferred from homology"/>
<dbReference type="EMBL" id="LKKS01000126">
    <property type="protein sequence ID" value="KPM59994.1"/>
    <property type="molecule type" value="Genomic_DNA"/>
</dbReference>
<keyword evidence="4 7" id="KW-1133">Transmembrane helix</keyword>
<protein>
    <submittedName>
        <fullName evidence="10">Peptide ABC transporter permease</fullName>
    </submittedName>
</protein>
<dbReference type="GO" id="GO:0005886">
    <property type="term" value="C:plasma membrane"/>
    <property type="evidence" value="ECO:0007669"/>
    <property type="project" value="UniProtKB-SubCell"/>
</dbReference>
<dbReference type="GO" id="GO:0022857">
    <property type="term" value="F:transmembrane transporter activity"/>
    <property type="evidence" value="ECO:0007669"/>
    <property type="project" value="TreeGrafter"/>
</dbReference>
<keyword evidence="3 7" id="KW-0812">Transmembrane</keyword>
<dbReference type="RefSeq" id="WP_054573492.1">
    <property type="nucleotide sequence ID" value="NZ_LKKS01000126.1"/>
</dbReference>
<gene>
    <name evidence="10" type="ORF">HB13667_23450</name>
</gene>
<comment type="caution">
    <text evidence="10">The sequence shown here is derived from an EMBL/GenBank/DDBJ whole genome shotgun (WGS) entry which is preliminary data.</text>
</comment>
<sequence length="398" mass="42083">MRWQDGFRLTSSALTCRPLRSLLTLLGVAIGIAAVALLTAIGEGVRGYVLENFSQFGTRIITVRPGKTQTSGLGGLLGSVRPLTISDTDALRRLPHVEAAVPIIQGSGNIQFGQLSRRSDILGGGHQMAQAWRMQLSLGEFLPPARDGRSPPYVVLGHQLRTELFGARNPLGDLIRVGGVRFRVIGVMAEKGQLLGFNLDDIAYIPVDWAESLFNRTGVVKAHVVFGAGTTSRALSRQIREVLGERHGAEDFSLTTQDDMLRSFNRVLGTLSLAIGALGGISLLVGAVGILTIMTTTVGERTAEIGLLRAIGASPRQVLGLFLAEATLLSLAGGVLGLMLMGLLLGLLHLAMPSLPLALQPLFLLLALLLAAVLGILAGLAPAVRAARLHPVAALHIE</sequence>
<reference evidence="10 11" key="1">
    <citation type="submission" date="2015-10" db="EMBL/GenBank/DDBJ databases">
        <title>Pseudomonas putida clinical strains.</title>
        <authorList>
            <person name="Molina L."/>
            <person name="Udaondo Z."/>
        </authorList>
    </citation>
    <scope>NUCLEOTIDE SEQUENCE [LARGE SCALE GENOMIC DNA]</scope>
    <source>
        <strain evidence="10 11">HB13667</strain>
    </source>
</reference>
<comment type="subcellular location">
    <subcellularLocation>
        <location evidence="1">Cell membrane</location>
        <topology evidence="1">Multi-pass membrane protein</topology>
    </subcellularLocation>
</comment>
<evidence type="ECO:0000259" key="8">
    <source>
        <dbReference type="Pfam" id="PF02687"/>
    </source>
</evidence>
<dbReference type="InterPro" id="IPR025857">
    <property type="entry name" value="MacB_PCD"/>
</dbReference>
<evidence type="ECO:0000256" key="6">
    <source>
        <dbReference type="ARBA" id="ARBA00038076"/>
    </source>
</evidence>
<evidence type="ECO:0000313" key="11">
    <source>
        <dbReference type="Proteomes" id="UP000050437"/>
    </source>
</evidence>
<feature type="transmembrane region" description="Helical" evidence="7">
    <location>
        <begin position="271"/>
        <end position="298"/>
    </location>
</feature>
<keyword evidence="5 7" id="KW-0472">Membrane</keyword>
<evidence type="ECO:0000259" key="9">
    <source>
        <dbReference type="Pfam" id="PF12704"/>
    </source>
</evidence>
<feature type="transmembrane region" description="Helical" evidence="7">
    <location>
        <begin position="319"/>
        <end position="352"/>
    </location>
</feature>
<feature type="domain" description="MacB-like periplasmic core" evidence="9">
    <location>
        <begin position="21"/>
        <end position="241"/>
    </location>
</feature>
<dbReference type="AlphaFoldDB" id="A0A0P7CRV3"/>
<dbReference type="Pfam" id="PF02687">
    <property type="entry name" value="FtsX"/>
    <property type="match status" value="1"/>
</dbReference>
<feature type="transmembrane region" description="Helical" evidence="7">
    <location>
        <begin position="358"/>
        <end position="381"/>
    </location>
</feature>
<feature type="transmembrane region" description="Helical" evidence="7">
    <location>
        <begin position="21"/>
        <end position="42"/>
    </location>
</feature>
<evidence type="ECO:0000256" key="1">
    <source>
        <dbReference type="ARBA" id="ARBA00004651"/>
    </source>
</evidence>
<feature type="domain" description="ABC3 transporter permease C-terminal" evidence="8">
    <location>
        <begin position="278"/>
        <end position="391"/>
    </location>
</feature>
<evidence type="ECO:0000256" key="2">
    <source>
        <dbReference type="ARBA" id="ARBA00022475"/>
    </source>
</evidence>
<dbReference type="PANTHER" id="PTHR30572">
    <property type="entry name" value="MEMBRANE COMPONENT OF TRANSPORTER-RELATED"/>
    <property type="match status" value="1"/>
</dbReference>
<dbReference type="InterPro" id="IPR050250">
    <property type="entry name" value="Macrolide_Exporter_MacB"/>
</dbReference>
<evidence type="ECO:0000256" key="5">
    <source>
        <dbReference type="ARBA" id="ARBA00023136"/>
    </source>
</evidence>
<keyword evidence="2" id="KW-1003">Cell membrane</keyword>
<organism evidence="10 11">
    <name type="scientific">Pseudomonas putida</name>
    <name type="common">Arthrobacter siderocapsulatus</name>
    <dbReference type="NCBI Taxonomy" id="303"/>
    <lineage>
        <taxon>Bacteria</taxon>
        <taxon>Pseudomonadati</taxon>
        <taxon>Pseudomonadota</taxon>
        <taxon>Gammaproteobacteria</taxon>
        <taxon>Pseudomonadales</taxon>
        <taxon>Pseudomonadaceae</taxon>
        <taxon>Pseudomonas</taxon>
    </lineage>
</organism>
<comment type="similarity">
    <text evidence="6">Belongs to the ABC-4 integral membrane protein family.</text>
</comment>
<dbReference type="Pfam" id="PF12704">
    <property type="entry name" value="MacB_PCD"/>
    <property type="match status" value="1"/>
</dbReference>
<evidence type="ECO:0000256" key="7">
    <source>
        <dbReference type="SAM" id="Phobius"/>
    </source>
</evidence>
<evidence type="ECO:0000313" key="10">
    <source>
        <dbReference type="EMBL" id="KPM59994.1"/>
    </source>
</evidence>
<accession>A0A0P7CRV3</accession>
<evidence type="ECO:0000256" key="4">
    <source>
        <dbReference type="ARBA" id="ARBA00022989"/>
    </source>
</evidence>
<dbReference type="PANTHER" id="PTHR30572:SF4">
    <property type="entry name" value="ABC TRANSPORTER PERMEASE YTRF"/>
    <property type="match status" value="1"/>
</dbReference>
<dbReference type="Proteomes" id="UP000050437">
    <property type="component" value="Unassembled WGS sequence"/>
</dbReference>
<name>A0A0P7CRV3_PSEPU</name>
<evidence type="ECO:0000256" key="3">
    <source>
        <dbReference type="ARBA" id="ARBA00022692"/>
    </source>
</evidence>
<dbReference type="InterPro" id="IPR003838">
    <property type="entry name" value="ABC3_permease_C"/>
</dbReference>